<keyword evidence="7 8" id="KW-0472">Membrane</keyword>
<dbReference type="InterPro" id="IPR052017">
    <property type="entry name" value="TSUP"/>
</dbReference>
<dbReference type="Pfam" id="PF01925">
    <property type="entry name" value="TauE"/>
    <property type="match status" value="1"/>
</dbReference>
<evidence type="ECO:0000256" key="3">
    <source>
        <dbReference type="ARBA" id="ARBA00022448"/>
    </source>
</evidence>
<feature type="transmembrane region" description="Helical" evidence="8">
    <location>
        <begin position="127"/>
        <end position="150"/>
    </location>
</feature>
<dbReference type="RefSeq" id="WP_142665110.1">
    <property type="nucleotide sequence ID" value="NZ_FXTK01000050.1"/>
</dbReference>
<accession>A0A521FUA9</accession>
<sequence>MATFALVFSAVFIAAVLRGITGFGFALAAVPLVSLTLPPAEAIVIAILLQCMVGLREIVVMRHQVVLATLKKLSIGAVIGTPVGLLGLHMLSADAMRIVLAVIVLSALVAMVKQVRIAPGPRQAMGAGLLSGVFSGLAAMPGPPAVAYLLSTATPPAQTRATLMSFFCVTSLIALPGLFAEGLVGRQTLLMAALSLPLLMLGTYFGEKVFRRLGEGGYQKAAIAMLAVTALITAAHGISGLF</sequence>
<dbReference type="AlphaFoldDB" id="A0A521FUA9"/>
<keyword evidence="5 8" id="KW-0812">Transmembrane</keyword>
<evidence type="ECO:0000256" key="2">
    <source>
        <dbReference type="ARBA" id="ARBA00009142"/>
    </source>
</evidence>
<feature type="transmembrane region" description="Helical" evidence="8">
    <location>
        <begin position="73"/>
        <end position="92"/>
    </location>
</feature>
<feature type="transmembrane region" description="Helical" evidence="8">
    <location>
        <begin position="42"/>
        <end position="61"/>
    </location>
</feature>
<keyword evidence="10" id="KW-1185">Reference proteome</keyword>
<proteinExistence type="inferred from homology"/>
<feature type="transmembrane region" description="Helical" evidence="8">
    <location>
        <begin position="218"/>
        <end position="238"/>
    </location>
</feature>
<evidence type="ECO:0000313" key="9">
    <source>
        <dbReference type="EMBL" id="SMO99815.1"/>
    </source>
</evidence>
<feature type="transmembrane region" description="Helical" evidence="8">
    <location>
        <begin position="189"/>
        <end position="206"/>
    </location>
</feature>
<organism evidence="9 10">
    <name type="scientific">Paracoccus laeviglucosivorans</name>
    <dbReference type="NCBI Taxonomy" id="1197861"/>
    <lineage>
        <taxon>Bacteria</taxon>
        <taxon>Pseudomonadati</taxon>
        <taxon>Pseudomonadota</taxon>
        <taxon>Alphaproteobacteria</taxon>
        <taxon>Rhodobacterales</taxon>
        <taxon>Paracoccaceae</taxon>
        <taxon>Paracoccus</taxon>
    </lineage>
</organism>
<gene>
    <name evidence="9" type="ORF">SAMN06265221_1501</name>
</gene>
<comment type="subcellular location">
    <subcellularLocation>
        <location evidence="1 8">Cell membrane</location>
        <topology evidence="1 8">Multi-pass membrane protein</topology>
    </subcellularLocation>
</comment>
<evidence type="ECO:0000256" key="1">
    <source>
        <dbReference type="ARBA" id="ARBA00004651"/>
    </source>
</evidence>
<feature type="transmembrane region" description="Helical" evidence="8">
    <location>
        <begin position="162"/>
        <end position="180"/>
    </location>
</feature>
<protein>
    <recommendedName>
        <fullName evidence="8">Probable membrane transporter protein</fullName>
    </recommendedName>
</protein>
<dbReference type="PANTHER" id="PTHR30269:SF37">
    <property type="entry name" value="MEMBRANE TRANSPORTER PROTEIN"/>
    <property type="match status" value="1"/>
</dbReference>
<name>A0A521FUA9_9RHOB</name>
<feature type="transmembrane region" description="Helical" evidence="8">
    <location>
        <begin position="98"/>
        <end position="115"/>
    </location>
</feature>
<evidence type="ECO:0000256" key="6">
    <source>
        <dbReference type="ARBA" id="ARBA00022989"/>
    </source>
</evidence>
<evidence type="ECO:0000313" key="10">
    <source>
        <dbReference type="Proteomes" id="UP000319014"/>
    </source>
</evidence>
<evidence type="ECO:0000256" key="4">
    <source>
        <dbReference type="ARBA" id="ARBA00022475"/>
    </source>
</evidence>
<evidence type="ECO:0000256" key="8">
    <source>
        <dbReference type="RuleBase" id="RU363041"/>
    </source>
</evidence>
<dbReference type="OrthoDB" id="7345770at2"/>
<dbReference type="PANTHER" id="PTHR30269">
    <property type="entry name" value="TRANSMEMBRANE PROTEIN YFCA"/>
    <property type="match status" value="1"/>
</dbReference>
<evidence type="ECO:0000256" key="5">
    <source>
        <dbReference type="ARBA" id="ARBA00022692"/>
    </source>
</evidence>
<dbReference type="Proteomes" id="UP000319014">
    <property type="component" value="Unassembled WGS sequence"/>
</dbReference>
<reference evidence="9 10" key="1">
    <citation type="submission" date="2017-05" db="EMBL/GenBank/DDBJ databases">
        <authorList>
            <person name="Varghese N."/>
            <person name="Submissions S."/>
        </authorList>
    </citation>
    <scope>NUCLEOTIDE SEQUENCE [LARGE SCALE GENOMIC DNA]</scope>
    <source>
        <strain evidence="9 10">DSM 100094</strain>
    </source>
</reference>
<keyword evidence="3" id="KW-0813">Transport</keyword>
<dbReference type="GO" id="GO:0005886">
    <property type="term" value="C:plasma membrane"/>
    <property type="evidence" value="ECO:0007669"/>
    <property type="project" value="UniProtKB-SubCell"/>
</dbReference>
<keyword evidence="6 8" id="KW-1133">Transmembrane helix</keyword>
<keyword evidence="4 8" id="KW-1003">Cell membrane</keyword>
<comment type="similarity">
    <text evidence="2 8">Belongs to the 4-toluene sulfonate uptake permease (TSUP) (TC 2.A.102) family.</text>
</comment>
<dbReference type="EMBL" id="FXTK01000050">
    <property type="protein sequence ID" value="SMO99815.1"/>
    <property type="molecule type" value="Genomic_DNA"/>
</dbReference>
<dbReference type="InterPro" id="IPR002781">
    <property type="entry name" value="TM_pro_TauE-like"/>
</dbReference>
<evidence type="ECO:0000256" key="7">
    <source>
        <dbReference type="ARBA" id="ARBA00023136"/>
    </source>
</evidence>